<name>A0A0K2D0G8_9CAUD</name>
<dbReference type="KEGG" id="vg:26633372"/>
<keyword evidence="1" id="KW-0472">Membrane</keyword>
<dbReference type="RefSeq" id="YP_009206881.1">
    <property type="nucleotide sequence ID" value="NC_028890.1"/>
</dbReference>
<feature type="transmembrane region" description="Helical" evidence="1">
    <location>
        <begin position="6"/>
        <end position="26"/>
    </location>
</feature>
<keyword evidence="1" id="KW-1133">Transmembrane helix</keyword>
<organism evidence="2 3">
    <name type="scientific">Bacillus phage TsarBomba</name>
    <dbReference type="NCBI Taxonomy" id="1690456"/>
    <lineage>
        <taxon>Viruses</taxon>
        <taxon>Duplodnaviria</taxon>
        <taxon>Heunggongvirae</taxon>
        <taxon>Uroviricota</taxon>
        <taxon>Caudoviricetes</taxon>
        <taxon>Herelleviridae</taxon>
        <taxon>Bastillevirinae</taxon>
        <taxon>Tsarbombavirus</taxon>
        <taxon>Tsarbombavirus tsarbomba</taxon>
    </lineage>
</organism>
<accession>A0A0K2D0G8</accession>
<keyword evidence="3" id="KW-1185">Reference proteome</keyword>
<dbReference type="OrthoDB" id="24891at10239"/>
<evidence type="ECO:0000313" key="2">
    <source>
        <dbReference type="EMBL" id="ALA13162.1"/>
    </source>
</evidence>
<gene>
    <name evidence="2" type="ORF">TSARBOMBA_46</name>
</gene>
<evidence type="ECO:0000313" key="3">
    <source>
        <dbReference type="Proteomes" id="UP000204602"/>
    </source>
</evidence>
<dbReference type="EMBL" id="KT224359">
    <property type="protein sequence ID" value="ALA13162.1"/>
    <property type="molecule type" value="Genomic_DNA"/>
</dbReference>
<evidence type="ECO:0000256" key="1">
    <source>
        <dbReference type="SAM" id="Phobius"/>
    </source>
</evidence>
<protein>
    <submittedName>
        <fullName evidence="2">Uncharacterized protein</fullName>
    </submittedName>
</protein>
<sequence>MIFLIASVILTLVFYVIVTYMSYITVSILHQGLLFRLVFPTLKALAFIILVYISIISDIILFRSGMYQTITIKNGLLLVLVTTALTSNRERKEIGDERSRE</sequence>
<dbReference type="GeneID" id="26633372"/>
<keyword evidence="1" id="KW-0812">Transmembrane</keyword>
<reference evidence="2 3" key="1">
    <citation type="journal article" date="2015" name="Genome Announc.">
        <title>Complete Genome Sequence of Bacillus cereus Group Phage TsarBomba.</title>
        <authorList>
            <person name="Erill I."/>
            <person name="Caruso S.M."/>
        </authorList>
    </citation>
    <scope>NUCLEOTIDE SEQUENCE [LARGE SCALE GENOMIC DNA]</scope>
</reference>
<proteinExistence type="predicted"/>
<dbReference type="Proteomes" id="UP000204602">
    <property type="component" value="Segment"/>
</dbReference>
<feature type="transmembrane region" description="Helical" evidence="1">
    <location>
        <begin position="33"/>
        <end position="55"/>
    </location>
</feature>